<dbReference type="InterPro" id="IPR036812">
    <property type="entry name" value="NAD(P)_OxRdtase_dom_sf"/>
</dbReference>
<dbReference type="GO" id="GO:0016491">
    <property type="term" value="F:oxidoreductase activity"/>
    <property type="evidence" value="ECO:0007669"/>
    <property type="project" value="UniProtKB-KW"/>
</dbReference>
<proteinExistence type="inferred from homology"/>
<dbReference type="SUPFAM" id="SSF51430">
    <property type="entry name" value="NAD(P)-linked oxidoreductase"/>
    <property type="match status" value="1"/>
</dbReference>
<organism evidence="5 6">
    <name type="scientific">Phaeomoniella chlamydospora</name>
    <name type="common">Phaeoacremonium chlamydosporum</name>
    <dbReference type="NCBI Taxonomy" id="158046"/>
    <lineage>
        <taxon>Eukaryota</taxon>
        <taxon>Fungi</taxon>
        <taxon>Dikarya</taxon>
        <taxon>Ascomycota</taxon>
        <taxon>Pezizomycotina</taxon>
        <taxon>Eurotiomycetes</taxon>
        <taxon>Chaetothyriomycetidae</taxon>
        <taxon>Phaeomoniellales</taxon>
        <taxon>Phaeomoniellaceae</taxon>
        <taxon>Phaeomoniella</taxon>
    </lineage>
</organism>
<dbReference type="Proteomes" id="UP000053317">
    <property type="component" value="Unassembled WGS sequence"/>
</dbReference>
<keyword evidence="1" id="KW-0560">Oxidoreductase</keyword>
<feature type="compositionally biased region" description="Polar residues" evidence="3">
    <location>
        <begin position="48"/>
        <end position="64"/>
    </location>
</feature>
<evidence type="ECO:0000313" key="5">
    <source>
        <dbReference type="EMBL" id="KKY15327.1"/>
    </source>
</evidence>
<feature type="domain" description="NADP-dependent oxidoreductase" evidence="4">
    <location>
        <begin position="86"/>
        <end position="433"/>
    </location>
</feature>
<evidence type="ECO:0000259" key="4">
    <source>
        <dbReference type="Pfam" id="PF00248"/>
    </source>
</evidence>
<dbReference type="PANTHER" id="PTHR43364:SF4">
    <property type="entry name" value="NAD(P)-LINKED OXIDOREDUCTASE SUPERFAMILY PROTEIN"/>
    <property type="match status" value="1"/>
</dbReference>
<protein>
    <submittedName>
        <fullName evidence="5">Putative aldo keto</fullName>
    </submittedName>
</protein>
<feature type="compositionally biased region" description="Low complexity" evidence="3">
    <location>
        <begin position="304"/>
        <end position="317"/>
    </location>
</feature>
<evidence type="ECO:0000256" key="3">
    <source>
        <dbReference type="SAM" id="MobiDB-lite"/>
    </source>
</evidence>
<comment type="caution">
    <text evidence="5">The sequence shown here is derived from an EMBL/GenBank/DDBJ whole genome shotgun (WGS) entry which is preliminary data.</text>
</comment>
<name>A0A0G2DWR7_PHACM</name>
<reference evidence="5 6" key="1">
    <citation type="submission" date="2015-05" db="EMBL/GenBank/DDBJ databases">
        <title>Distinctive expansion of gene families associated with plant cell wall degradation and secondary metabolism in the genomes of grapevine trunk pathogens.</title>
        <authorList>
            <person name="Lawrence D.P."/>
            <person name="Travadon R."/>
            <person name="Rolshausen P.E."/>
            <person name="Baumgartner K."/>
        </authorList>
    </citation>
    <scope>NUCLEOTIDE SEQUENCE [LARGE SCALE GENOMIC DNA]</scope>
    <source>
        <strain evidence="5">UCRPC4</strain>
    </source>
</reference>
<keyword evidence="6" id="KW-1185">Reference proteome</keyword>
<reference evidence="5 6" key="2">
    <citation type="submission" date="2015-05" db="EMBL/GenBank/DDBJ databases">
        <authorList>
            <person name="Morales-Cruz A."/>
            <person name="Amrine K.C."/>
            <person name="Cantu D."/>
        </authorList>
    </citation>
    <scope>NUCLEOTIDE SEQUENCE [LARGE SCALE GENOMIC DNA]</scope>
    <source>
        <strain evidence="5">UCRPC4</strain>
    </source>
</reference>
<evidence type="ECO:0000256" key="1">
    <source>
        <dbReference type="ARBA" id="ARBA00023002"/>
    </source>
</evidence>
<feature type="compositionally biased region" description="Low complexity" evidence="3">
    <location>
        <begin position="32"/>
        <end position="47"/>
    </location>
</feature>
<dbReference type="Gene3D" id="3.20.20.100">
    <property type="entry name" value="NADP-dependent oxidoreductase domain"/>
    <property type="match status" value="1"/>
</dbReference>
<dbReference type="OrthoDB" id="48988at2759"/>
<dbReference type="PANTHER" id="PTHR43364">
    <property type="entry name" value="NADH-SPECIFIC METHYLGLYOXAL REDUCTASE-RELATED"/>
    <property type="match status" value="1"/>
</dbReference>
<accession>A0A0G2DWR7</accession>
<dbReference type="Pfam" id="PF00248">
    <property type="entry name" value="Aldo_ket_red"/>
    <property type="match status" value="1"/>
</dbReference>
<dbReference type="EMBL" id="LCWF01000190">
    <property type="protein sequence ID" value="KKY15327.1"/>
    <property type="molecule type" value="Genomic_DNA"/>
</dbReference>
<dbReference type="InterPro" id="IPR023210">
    <property type="entry name" value="NADP_OxRdtase_dom"/>
</dbReference>
<gene>
    <name evidence="5" type="ORF">UCRPC4_g06384</name>
</gene>
<evidence type="ECO:0000313" key="6">
    <source>
        <dbReference type="Proteomes" id="UP000053317"/>
    </source>
</evidence>
<feature type="compositionally biased region" description="Polar residues" evidence="3">
    <location>
        <begin position="1"/>
        <end position="15"/>
    </location>
</feature>
<dbReference type="AlphaFoldDB" id="A0A0G2DWR7"/>
<evidence type="ECO:0000256" key="2">
    <source>
        <dbReference type="ARBA" id="ARBA00038157"/>
    </source>
</evidence>
<feature type="region of interest" description="Disordered" evidence="3">
    <location>
        <begin position="1"/>
        <end position="81"/>
    </location>
</feature>
<comment type="similarity">
    <text evidence="2">Belongs to the aldo/keto reductase family. Aldo/keto reductase 2 subfamily.</text>
</comment>
<sequence>MTRLSTSKGTKSMHISFQDIPPPRPLTLTRHSSSSSGVSEEPTSSASNASAYSDLSDDTVATTPPSSPPLRPITTKRTNRHGPVDIILGTATFGDPRAAQAKISDPATAKDIVEKLLSYGYTNIDTARAYPVGRGGTSELLLGQLTSSIKSRVSISSKVTSFLPGAHRPANLIRSIDASLSALGVSSVDILYLHSPDRSTSLEETLSAMNEAHEAGKFCRLGLSNYTREEVELVCLICEQYNFVRPSVYQGMYNPLCRDVEIPSGPGEESLLDVLRRNGISFHAYSPSAAGFFNLTLPSSSLSSSSHSPSPARPQSSTHRFDPSTPLGSLYHNQYFHPYLFRAASKIRSIASSTSSTSSSSSSSSSLSTSKHSSPISAHDLALRWTIFHSALDPTKGDAVVIGVSSLNQLEENLRGVKERGELDEEMLREVEVVSEQVLRMVIEGKGEGGPRCCF</sequence>
<dbReference type="InterPro" id="IPR050523">
    <property type="entry name" value="AKR_Detox_Biosynth"/>
</dbReference>
<feature type="region of interest" description="Disordered" evidence="3">
    <location>
        <begin position="304"/>
        <end position="324"/>
    </location>
</feature>
<feature type="region of interest" description="Disordered" evidence="3">
    <location>
        <begin position="353"/>
        <end position="374"/>
    </location>
</feature>
<dbReference type="CDD" id="cd19075">
    <property type="entry name" value="AKR_AKR7A1-5"/>
    <property type="match status" value="1"/>
</dbReference>